<evidence type="ECO:0000313" key="2">
    <source>
        <dbReference type="EMBL" id="KAF4943200.1"/>
    </source>
</evidence>
<dbReference type="EMBL" id="JABEXW010001647">
    <property type="protein sequence ID" value="KAF4943200.1"/>
    <property type="molecule type" value="Genomic_DNA"/>
</dbReference>
<keyword evidence="3" id="KW-1185">Reference proteome</keyword>
<dbReference type="Gene3D" id="3.40.630.30">
    <property type="match status" value="1"/>
</dbReference>
<dbReference type="SUPFAM" id="SSF55729">
    <property type="entry name" value="Acyl-CoA N-acyltransferases (Nat)"/>
    <property type="match status" value="1"/>
</dbReference>
<dbReference type="GO" id="GO:0016747">
    <property type="term" value="F:acyltransferase activity, transferring groups other than amino-acyl groups"/>
    <property type="evidence" value="ECO:0007669"/>
    <property type="project" value="InterPro"/>
</dbReference>
<dbReference type="Pfam" id="PF13302">
    <property type="entry name" value="Acetyltransf_3"/>
    <property type="match status" value="1"/>
</dbReference>
<evidence type="ECO:0000313" key="3">
    <source>
        <dbReference type="Proteomes" id="UP000622797"/>
    </source>
</evidence>
<dbReference type="PANTHER" id="PTHR43792">
    <property type="entry name" value="GNAT FAMILY, PUTATIVE (AFU_ORTHOLOGUE AFUA_3G00765)-RELATED-RELATED"/>
    <property type="match status" value="1"/>
</dbReference>
<dbReference type="OrthoDB" id="4072826at2759"/>
<reference evidence="2" key="2">
    <citation type="submission" date="2020-05" db="EMBL/GenBank/DDBJ databases">
        <authorList>
            <person name="Kim H.-S."/>
            <person name="Proctor R.H."/>
            <person name="Brown D.W."/>
        </authorList>
    </citation>
    <scope>NUCLEOTIDE SEQUENCE</scope>
    <source>
        <strain evidence="2">NRRL 20472</strain>
    </source>
</reference>
<name>A0A8H4SP39_9HYPO</name>
<protein>
    <recommendedName>
        <fullName evidence="1">N-acetyltransferase domain-containing protein</fullName>
    </recommendedName>
</protein>
<dbReference type="AlphaFoldDB" id="A0A8H4SP39"/>
<evidence type="ECO:0000259" key="1">
    <source>
        <dbReference type="Pfam" id="PF13302"/>
    </source>
</evidence>
<sequence length="202" mass="23272">PYSLLEDRPTIKTQRLLLKPYYEGAAEDLLPMRLQPEVMKWTSQGIPDKDLDETKRWVSLRLPPHDKTNFSFVISLLETGEVIGTGGCYRRACELGWPEVGYAFRKEAWGKGFASEFLHAFLDIWWKLPREENWVEVDRVTVSSEEITGDLGHVVKERFAAMTFHKNIGSRKVLQKAGFTMVKELTINHGTNNYILDGWVVK</sequence>
<reference evidence="2" key="1">
    <citation type="journal article" date="2020" name="BMC Genomics">
        <title>Correction to: Identification and distribution of gene clusters required for synthesis of sphingolipid metabolism inhibitors in diverse species of the filamentous fungus Fusarium.</title>
        <authorList>
            <person name="Kim H.S."/>
            <person name="Lohmar J.M."/>
            <person name="Busman M."/>
            <person name="Brown D.W."/>
            <person name="Naumann T.A."/>
            <person name="Divon H.H."/>
            <person name="Lysoe E."/>
            <person name="Uhlig S."/>
            <person name="Proctor R.H."/>
        </authorList>
    </citation>
    <scope>NUCLEOTIDE SEQUENCE</scope>
    <source>
        <strain evidence="2">NRRL 20472</strain>
    </source>
</reference>
<feature type="non-terminal residue" evidence="2">
    <location>
        <position position="1"/>
    </location>
</feature>
<dbReference type="PANTHER" id="PTHR43792:SF1">
    <property type="entry name" value="N-ACETYLTRANSFERASE DOMAIN-CONTAINING PROTEIN"/>
    <property type="match status" value="1"/>
</dbReference>
<organism evidence="2 3">
    <name type="scientific">Fusarium sarcochroum</name>
    <dbReference type="NCBI Taxonomy" id="1208366"/>
    <lineage>
        <taxon>Eukaryota</taxon>
        <taxon>Fungi</taxon>
        <taxon>Dikarya</taxon>
        <taxon>Ascomycota</taxon>
        <taxon>Pezizomycotina</taxon>
        <taxon>Sordariomycetes</taxon>
        <taxon>Hypocreomycetidae</taxon>
        <taxon>Hypocreales</taxon>
        <taxon>Nectriaceae</taxon>
        <taxon>Fusarium</taxon>
        <taxon>Fusarium lateritium species complex</taxon>
    </lineage>
</organism>
<gene>
    <name evidence="2" type="ORF">FSARC_14989</name>
</gene>
<comment type="caution">
    <text evidence="2">The sequence shown here is derived from an EMBL/GenBank/DDBJ whole genome shotgun (WGS) entry which is preliminary data.</text>
</comment>
<proteinExistence type="predicted"/>
<dbReference type="InterPro" id="IPR016181">
    <property type="entry name" value="Acyl_CoA_acyltransferase"/>
</dbReference>
<accession>A0A8H4SP39</accession>
<dbReference type="InterPro" id="IPR051531">
    <property type="entry name" value="N-acetyltransferase"/>
</dbReference>
<feature type="domain" description="N-acetyltransferase" evidence="1">
    <location>
        <begin position="15"/>
        <end position="180"/>
    </location>
</feature>
<dbReference type="Proteomes" id="UP000622797">
    <property type="component" value="Unassembled WGS sequence"/>
</dbReference>
<dbReference type="InterPro" id="IPR000182">
    <property type="entry name" value="GNAT_dom"/>
</dbReference>